<evidence type="ECO:0000256" key="3">
    <source>
        <dbReference type="ARBA" id="ARBA00022771"/>
    </source>
</evidence>
<keyword evidence="3 5" id="KW-0863">Zinc-finger</keyword>
<dbReference type="GO" id="GO:0005634">
    <property type="term" value="C:nucleus"/>
    <property type="evidence" value="ECO:0007669"/>
    <property type="project" value="UniProtKB-SubCell"/>
</dbReference>
<keyword evidence="2 6" id="KW-0479">Metal-binding</keyword>
<dbReference type="Proteomes" id="UP000231279">
    <property type="component" value="Unassembled WGS sequence"/>
</dbReference>
<evidence type="ECO:0000256" key="6">
    <source>
        <dbReference type="RuleBase" id="RU367018"/>
    </source>
</evidence>
<dbReference type="PANTHER" id="PTHR31669:SF236">
    <property type="entry name" value="PROTEIN FAR1-RELATED SEQUENCE"/>
    <property type="match status" value="1"/>
</dbReference>
<dbReference type="InterPro" id="IPR006564">
    <property type="entry name" value="Znf_PMZ"/>
</dbReference>
<reference evidence="9" key="1">
    <citation type="journal article" date="2018" name="Gigascience">
        <title>Genome assembly of the Pink Ipe (Handroanthus impetiginosus, Bignoniaceae), a highly valued, ecologically keystone Neotropical timber forest tree.</title>
        <authorList>
            <person name="Silva-Junior O.B."/>
            <person name="Grattapaglia D."/>
            <person name="Novaes E."/>
            <person name="Collevatti R.G."/>
        </authorList>
    </citation>
    <scope>NUCLEOTIDE SEQUENCE [LARGE SCALE GENOMIC DNA]</scope>
    <source>
        <strain evidence="9">cv. UFG-1</strain>
    </source>
</reference>
<dbReference type="AlphaFoldDB" id="A0A2G9GNN8"/>
<sequence length="672" mass="78134">MDEVSLNSEPAYDDEVEEFEIDGECTMTEYVGQTGNILHGDNPLPPAVGMEFESYDDVYYFYNCYAKQQGFGVRVSNTWYRKSKEKYRGKLSCSSAGFKKKTEANRPRPETRTGCPAMIKFRLMDNKRWRIIEVELEHNHLTSPTSGKSYKSHRIMDLGNKRPLPIDGGEVHKIRLFRTVVIDVEDNGILNFDEGEFRNNINKGNNKLNLKHGDAQEMLKFFTRMQLSDPSFFYVMDVNEKGCLRNVFWAESRCRAAHSYFGDVLFIDTTSLIEKYEVPLVVFIGVNHHAQTMSLGCGLVSSSTIESFIWLFRAWLTYMVGRPPQTVITSQRKSLQTAIAEVFPRAFHCLSLTNIMKKVPSELEGLEECDAIRRALTRAVYDSLRVDEFEAAWDNMVQSYRLVDHKWFKTLYEDRKRWAPVYLKDIFLGGMIPVKESEIVTSPFVEYLSQHSSLREFLNSYDRALLEMDQRETLSDVESRNASCLLKSRFYFELQLSKLYTNNIFQKFQDEIEGMYSCFSIRQISNDGSVATYIVKEDVQVEENRRETRDFEVMYNASDADVHCACGLFNFRGYLCRHALGVINQIGLEEIPPQYVLARWRKDIKRNYVFTHGSNGIDIKNPVHRYDKLYQCVLKVVEEGRKTHDRYKFTSRSLEEILNKVHLQEDYPANSL</sequence>
<dbReference type="EMBL" id="NKXS01004298">
    <property type="protein sequence ID" value="PIN06868.1"/>
    <property type="molecule type" value="Genomic_DNA"/>
</dbReference>
<dbReference type="PANTHER" id="PTHR31669">
    <property type="entry name" value="PROTEIN FAR1-RELATED SEQUENCE 10-RELATED"/>
    <property type="match status" value="1"/>
</dbReference>
<name>A0A2G9GNN8_9LAMI</name>
<evidence type="ECO:0000256" key="2">
    <source>
        <dbReference type="ARBA" id="ARBA00022723"/>
    </source>
</evidence>
<comment type="similarity">
    <text evidence="1 6">Belongs to the FHY3/FAR1 family.</text>
</comment>
<comment type="caution">
    <text evidence="8">The sequence shown here is derived from an EMBL/GenBank/DDBJ whole genome shotgun (WGS) entry which is preliminary data.</text>
</comment>
<dbReference type="GO" id="GO:0006355">
    <property type="term" value="P:regulation of DNA-templated transcription"/>
    <property type="evidence" value="ECO:0007669"/>
    <property type="project" value="UniProtKB-UniRule"/>
</dbReference>
<evidence type="ECO:0000313" key="9">
    <source>
        <dbReference type="Proteomes" id="UP000231279"/>
    </source>
</evidence>
<dbReference type="InterPro" id="IPR004330">
    <property type="entry name" value="FAR1_DNA_bnd_dom"/>
</dbReference>
<dbReference type="OrthoDB" id="1938913at2759"/>
<dbReference type="PROSITE" id="PS50966">
    <property type="entry name" value="ZF_SWIM"/>
    <property type="match status" value="1"/>
</dbReference>
<evidence type="ECO:0000259" key="7">
    <source>
        <dbReference type="PROSITE" id="PS50966"/>
    </source>
</evidence>
<evidence type="ECO:0000256" key="5">
    <source>
        <dbReference type="PROSITE-ProRule" id="PRU00325"/>
    </source>
</evidence>
<dbReference type="SMART" id="SM00575">
    <property type="entry name" value="ZnF_PMZ"/>
    <property type="match status" value="1"/>
</dbReference>
<gene>
    <name evidence="8" type="ORF">CDL12_20573</name>
</gene>
<evidence type="ECO:0000256" key="4">
    <source>
        <dbReference type="ARBA" id="ARBA00022833"/>
    </source>
</evidence>
<comment type="subcellular location">
    <subcellularLocation>
        <location evidence="6">Nucleus</location>
    </subcellularLocation>
</comment>
<evidence type="ECO:0000313" key="8">
    <source>
        <dbReference type="EMBL" id="PIN06868.1"/>
    </source>
</evidence>
<proteinExistence type="inferred from homology"/>
<dbReference type="STRING" id="429701.A0A2G9GNN8"/>
<accession>A0A2G9GNN8</accession>
<evidence type="ECO:0000256" key="1">
    <source>
        <dbReference type="ARBA" id="ARBA00005889"/>
    </source>
</evidence>
<dbReference type="Pfam" id="PF10551">
    <property type="entry name" value="MULE"/>
    <property type="match status" value="1"/>
</dbReference>
<keyword evidence="4 6" id="KW-0862">Zinc</keyword>
<protein>
    <recommendedName>
        <fullName evidence="6">Protein FAR1-RELATED SEQUENCE</fullName>
    </recommendedName>
</protein>
<dbReference type="InterPro" id="IPR007527">
    <property type="entry name" value="Znf_SWIM"/>
</dbReference>
<dbReference type="Pfam" id="PF03101">
    <property type="entry name" value="FAR1"/>
    <property type="match status" value="1"/>
</dbReference>
<dbReference type="InterPro" id="IPR031052">
    <property type="entry name" value="FHY3/FAR1"/>
</dbReference>
<dbReference type="GO" id="GO:0008270">
    <property type="term" value="F:zinc ion binding"/>
    <property type="evidence" value="ECO:0007669"/>
    <property type="project" value="UniProtKB-UniRule"/>
</dbReference>
<dbReference type="Pfam" id="PF04434">
    <property type="entry name" value="SWIM"/>
    <property type="match status" value="1"/>
</dbReference>
<dbReference type="InterPro" id="IPR018289">
    <property type="entry name" value="MULE_transposase_dom"/>
</dbReference>
<feature type="domain" description="SWIM-type" evidence="7">
    <location>
        <begin position="551"/>
        <end position="587"/>
    </location>
</feature>
<organism evidence="8 9">
    <name type="scientific">Handroanthus impetiginosus</name>
    <dbReference type="NCBI Taxonomy" id="429701"/>
    <lineage>
        <taxon>Eukaryota</taxon>
        <taxon>Viridiplantae</taxon>
        <taxon>Streptophyta</taxon>
        <taxon>Embryophyta</taxon>
        <taxon>Tracheophyta</taxon>
        <taxon>Spermatophyta</taxon>
        <taxon>Magnoliopsida</taxon>
        <taxon>eudicotyledons</taxon>
        <taxon>Gunneridae</taxon>
        <taxon>Pentapetalae</taxon>
        <taxon>asterids</taxon>
        <taxon>lamiids</taxon>
        <taxon>Lamiales</taxon>
        <taxon>Bignoniaceae</taxon>
        <taxon>Crescentiina</taxon>
        <taxon>Tabebuia alliance</taxon>
        <taxon>Handroanthus</taxon>
    </lineage>
</organism>
<comment type="function">
    <text evidence="6">Putative transcription activator involved in regulating light control of development.</text>
</comment>
<keyword evidence="9" id="KW-1185">Reference proteome</keyword>
<keyword evidence="6" id="KW-0539">Nucleus</keyword>